<proteinExistence type="predicted"/>
<dbReference type="VEuPathDB" id="CryptoDB:Cvel_15027"/>
<sequence length="128" mass="14901">MYWLAEHNCTLMQEAEALTQCFQEQISAFERLLRALKRSAEVLKIRLGGEWQRAAAWADEFDEASEELCDIVKAALSITQQPLHAVSLAAQKHLQTIISRLKNLERFMEYHNYAIQLQRVLQVMRQKV</sequence>
<reference evidence="1" key="1">
    <citation type="submission" date="2014-11" db="EMBL/GenBank/DDBJ databases">
        <authorList>
            <person name="Otto D Thomas"/>
            <person name="Naeem Raeece"/>
        </authorList>
    </citation>
    <scope>NUCLEOTIDE SEQUENCE</scope>
</reference>
<dbReference type="EMBL" id="CDMZ01000103">
    <property type="protein sequence ID" value="CEM06697.1"/>
    <property type="molecule type" value="Genomic_DNA"/>
</dbReference>
<gene>
    <name evidence="1" type="ORF">Cvel_15027</name>
</gene>
<evidence type="ECO:0000313" key="1">
    <source>
        <dbReference type="EMBL" id="CEM06697.1"/>
    </source>
</evidence>
<protein>
    <submittedName>
        <fullName evidence="1">Uncharacterized protein</fullName>
    </submittedName>
</protein>
<organism evidence="1">
    <name type="scientific">Chromera velia CCMP2878</name>
    <dbReference type="NCBI Taxonomy" id="1169474"/>
    <lineage>
        <taxon>Eukaryota</taxon>
        <taxon>Sar</taxon>
        <taxon>Alveolata</taxon>
        <taxon>Colpodellida</taxon>
        <taxon>Chromeraceae</taxon>
        <taxon>Chromera</taxon>
    </lineage>
</organism>
<accession>A0A0G4F4A1</accession>
<dbReference type="AlphaFoldDB" id="A0A0G4F4A1"/>
<name>A0A0G4F4A1_9ALVE</name>